<keyword evidence="1" id="KW-0812">Transmembrane</keyword>
<comment type="caution">
    <text evidence="2">The sequence shown here is derived from an EMBL/GenBank/DDBJ whole genome shotgun (WGS) entry which is preliminary data.</text>
</comment>
<evidence type="ECO:0000256" key="1">
    <source>
        <dbReference type="SAM" id="Phobius"/>
    </source>
</evidence>
<reference evidence="2 3" key="1">
    <citation type="submission" date="2020-08" db="EMBL/GenBank/DDBJ databases">
        <title>Genome public.</title>
        <authorList>
            <person name="Liu C."/>
            <person name="Sun Q."/>
        </authorList>
    </citation>
    <scope>NUCLEOTIDE SEQUENCE [LARGE SCALE GENOMIC DNA]</scope>
    <source>
        <strain evidence="2 3">BX3</strain>
    </source>
</reference>
<dbReference type="EMBL" id="JACRSW010000014">
    <property type="protein sequence ID" value="MBC8556869.1"/>
    <property type="molecule type" value="Genomic_DNA"/>
</dbReference>
<evidence type="ECO:0000313" key="3">
    <source>
        <dbReference type="Proteomes" id="UP000637513"/>
    </source>
</evidence>
<sequence>MNNKGIGSIFCLIAAIFMAARYMAAAIFMSNVSSWDAGLFASGLEYIGPELKIASIIALIVGIVFLGAGIYQDIKEKKK</sequence>
<dbReference type="Proteomes" id="UP000637513">
    <property type="component" value="Unassembled WGS sequence"/>
</dbReference>
<keyword evidence="1" id="KW-1133">Transmembrane helix</keyword>
<protein>
    <submittedName>
        <fullName evidence="2">Uncharacterized protein</fullName>
    </submittedName>
</protein>
<dbReference type="RefSeq" id="WP_249303313.1">
    <property type="nucleotide sequence ID" value="NZ_JACRSW010000014.1"/>
</dbReference>
<proteinExistence type="predicted"/>
<evidence type="ECO:0000313" key="2">
    <source>
        <dbReference type="EMBL" id="MBC8556869.1"/>
    </source>
</evidence>
<keyword evidence="1" id="KW-0472">Membrane</keyword>
<keyword evidence="3" id="KW-1185">Reference proteome</keyword>
<feature type="transmembrane region" description="Helical" evidence="1">
    <location>
        <begin position="53"/>
        <end position="71"/>
    </location>
</feature>
<organism evidence="2 3">
    <name type="scientific">Jutongia hominis</name>
    <dbReference type="NCBI Taxonomy" id="2763664"/>
    <lineage>
        <taxon>Bacteria</taxon>
        <taxon>Bacillati</taxon>
        <taxon>Bacillota</taxon>
        <taxon>Clostridia</taxon>
        <taxon>Lachnospirales</taxon>
        <taxon>Lachnospiraceae</taxon>
        <taxon>Jutongia</taxon>
    </lineage>
</organism>
<name>A0ABR7MT72_9FIRM</name>
<gene>
    <name evidence="2" type="ORF">H8700_04005</name>
</gene>
<accession>A0ABR7MT72</accession>